<reference evidence="3 4" key="1">
    <citation type="submission" date="2024-03" db="EMBL/GenBank/DDBJ databases">
        <title>The Acrasis kona genome and developmental transcriptomes reveal deep origins of eukaryotic multicellular pathways.</title>
        <authorList>
            <person name="Sheikh S."/>
            <person name="Fu C.-J."/>
            <person name="Brown M.W."/>
            <person name="Baldauf S.L."/>
        </authorList>
    </citation>
    <scope>NUCLEOTIDE SEQUENCE [LARGE SCALE GENOMIC DNA]</scope>
    <source>
        <strain evidence="3 4">ATCC MYA-3509</strain>
    </source>
</reference>
<dbReference type="PANTHER" id="PTHR47219">
    <property type="entry name" value="RAB GTPASE-ACTIVATING PROTEIN 1-LIKE"/>
    <property type="match status" value="1"/>
</dbReference>
<name>A0AAW2YI86_9EUKA</name>
<gene>
    <name evidence="3" type="ORF">AKO1_006150</name>
</gene>
<dbReference type="PANTHER" id="PTHR47219:SF20">
    <property type="entry name" value="TBC1 DOMAIN FAMILY MEMBER 2B"/>
    <property type="match status" value="1"/>
</dbReference>
<dbReference type="EMBL" id="JAOPGA020000078">
    <property type="protein sequence ID" value="KAL0476678.1"/>
    <property type="molecule type" value="Genomic_DNA"/>
</dbReference>
<organism evidence="3 4">
    <name type="scientific">Acrasis kona</name>
    <dbReference type="NCBI Taxonomy" id="1008807"/>
    <lineage>
        <taxon>Eukaryota</taxon>
        <taxon>Discoba</taxon>
        <taxon>Heterolobosea</taxon>
        <taxon>Tetramitia</taxon>
        <taxon>Eutetramitia</taxon>
        <taxon>Acrasidae</taxon>
        <taxon>Acrasis</taxon>
    </lineage>
</organism>
<evidence type="ECO:0000313" key="3">
    <source>
        <dbReference type="EMBL" id="KAL0476678.1"/>
    </source>
</evidence>
<sequence length="322" mass="37294">MIRTTGFWEKEKKAPLLNLENNFMQKDVEAVVARAKTWPSLIDGLESVAQDQYKEQLEQQTEIDRIFIHDAERTFSDDGNRKKLMTILSYLTKEFGDYHQGLSYVTSFLLLTLDEATVINILKNLNASEKYTKGYWKSQSVKSATDGYVFEDLMKVHVPEVYAHLKKHFIQPDTYCQKWFVSLCVHVLPFEALFNFYEKYLKEGNVFLYRFALSLVKNMKSEILGTNDVSTLYAYLRLDAKYVSEQKALDIVKSADDFDLTGLDVEKARQDAFDTHLKARLEEAARRQTELANESEDEITDYSTSDDEDEDDIVKKVDGLKI</sequence>
<feature type="compositionally biased region" description="Acidic residues" evidence="1">
    <location>
        <begin position="293"/>
        <end position="312"/>
    </location>
</feature>
<dbReference type="InterPro" id="IPR050302">
    <property type="entry name" value="Rab_GAP_TBC_domain"/>
</dbReference>
<keyword evidence="4" id="KW-1185">Reference proteome</keyword>
<dbReference type="SUPFAM" id="SSF47923">
    <property type="entry name" value="Ypt/Rab-GAP domain of gyp1p"/>
    <property type="match status" value="2"/>
</dbReference>
<feature type="domain" description="Rab-GAP TBC" evidence="2">
    <location>
        <begin position="28"/>
        <end position="204"/>
    </location>
</feature>
<dbReference type="PROSITE" id="PS50086">
    <property type="entry name" value="TBC_RABGAP"/>
    <property type="match status" value="1"/>
</dbReference>
<evidence type="ECO:0000259" key="2">
    <source>
        <dbReference type="PROSITE" id="PS50086"/>
    </source>
</evidence>
<protein>
    <submittedName>
        <fullName evidence="3">Tbc-6</fullName>
    </submittedName>
</protein>
<dbReference type="InterPro" id="IPR035969">
    <property type="entry name" value="Rab-GAP_TBC_sf"/>
</dbReference>
<feature type="region of interest" description="Disordered" evidence="1">
    <location>
        <begin position="287"/>
        <end position="322"/>
    </location>
</feature>
<dbReference type="InterPro" id="IPR000195">
    <property type="entry name" value="Rab-GAP-TBC_dom"/>
</dbReference>
<evidence type="ECO:0000313" key="4">
    <source>
        <dbReference type="Proteomes" id="UP001431209"/>
    </source>
</evidence>
<accession>A0AAW2YI86</accession>
<dbReference type="Proteomes" id="UP001431209">
    <property type="component" value="Unassembled WGS sequence"/>
</dbReference>
<comment type="caution">
    <text evidence="3">The sequence shown here is derived from an EMBL/GenBank/DDBJ whole genome shotgun (WGS) entry which is preliminary data.</text>
</comment>
<dbReference type="GO" id="GO:0031267">
    <property type="term" value="F:small GTPase binding"/>
    <property type="evidence" value="ECO:0007669"/>
    <property type="project" value="TreeGrafter"/>
</dbReference>
<dbReference type="Pfam" id="PF00566">
    <property type="entry name" value="RabGAP-TBC"/>
    <property type="match status" value="1"/>
</dbReference>
<dbReference type="Gene3D" id="1.10.472.80">
    <property type="entry name" value="Ypt/Rab-GAP domain of gyp1p, domain 3"/>
    <property type="match status" value="1"/>
</dbReference>
<dbReference type="SMART" id="SM00164">
    <property type="entry name" value="TBC"/>
    <property type="match status" value="1"/>
</dbReference>
<dbReference type="AlphaFoldDB" id="A0AAW2YI86"/>
<feature type="compositionally biased region" description="Basic and acidic residues" evidence="1">
    <location>
        <begin position="313"/>
        <end position="322"/>
    </location>
</feature>
<dbReference type="GO" id="GO:0005096">
    <property type="term" value="F:GTPase activator activity"/>
    <property type="evidence" value="ECO:0007669"/>
    <property type="project" value="TreeGrafter"/>
</dbReference>
<evidence type="ECO:0000256" key="1">
    <source>
        <dbReference type="SAM" id="MobiDB-lite"/>
    </source>
</evidence>
<proteinExistence type="predicted"/>